<dbReference type="EMBL" id="CAJNNV010025756">
    <property type="protein sequence ID" value="CAE8615949.1"/>
    <property type="molecule type" value="Genomic_DNA"/>
</dbReference>
<dbReference type="Proteomes" id="UP000654075">
    <property type="component" value="Unassembled WGS sequence"/>
</dbReference>
<feature type="non-terminal residue" evidence="1">
    <location>
        <position position="57"/>
    </location>
</feature>
<name>A0A813FUI8_POLGL</name>
<reference evidence="1" key="1">
    <citation type="submission" date="2021-02" db="EMBL/GenBank/DDBJ databases">
        <authorList>
            <person name="Dougan E. K."/>
            <person name="Rhodes N."/>
            <person name="Thang M."/>
            <person name="Chan C."/>
        </authorList>
    </citation>
    <scope>NUCLEOTIDE SEQUENCE</scope>
</reference>
<evidence type="ECO:0000313" key="1">
    <source>
        <dbReference type="EMBL" id="CAE8615949.1"/>
    </source>
</evidence>
<organism evidence="1 2">
    <name type="scientific">Polarella glacialis</name>
    <name type="common">Dinoflagellate</name>
    <dbReference type="NCBI Taxonomy" id="89957"/>
    <lineage>
        <taxon>Eukaryota</taxon>
        <taxon>Sar</taxon>
        <taxon>Alveolata</taxon>
        <taxon>Dinophyceae</taxon>
        <taxon>Suessiales</taxon>
        <taxon>Suessiaceae</taxon>
        <taxon>Polarella</taxon>
    </lineage>
</organism>
<sequence>LGASEASCRGNGQGAARTCGAVAREASLATVLMASDGLRLQLSRELPQRRAGRQRRS</sequence>
<proteinExistence type="predicted"/>
<evidence type="ECO:0000313" key="2">
    <source>
        <dbReference type="Proteomes" id="UP000654075"/>
    </source>
</evidence>
<accession>A0A813FUI8</accession>
<dbReference type="AlphaFoldDB" id="A0A813FUI8"/>
<comment type="caution">
    <text evidence="1">The sequence shown here is derived from an EMBL/GenBank/DDBJ whole genome shotgun (WGS) entry which is preliminary data.</text>
</comment>
<gene>
    <name evidence="1" type="ORF">PGLA1383_LOCUS33656</name>
</gene>
<protein>
    <submittedName>
        <fullName evidence="1">Uncharacterized protein</fullName>
    </submittedName>
</protein>
<feature type="non-terminal residue" evidence="1">
    <location>
        <position position="1"/>
    </location>
</feature>
<keyword evidence="2" id="KW-1185">Reference proteome</keyword>